<evidence type="ECO:0000313" key="2">
    <source>
        <dbReference type="Proteomes" id="UP000308917"/>
    </source>
</evidence>
<proteinExistence type="predicted"/>
<dbReference type="AlphaFoldDB" id="A0A4S8EWN9"/>
<dbReference type="OrthoDB" id="8906767at2"/>
<dbReference type="EMBL" id="STFG01000018">
    <property type="protein sequence ID" value="THT98710.1"/>
    <property type="molecule type" value="Genomic_DNA"/>
</dbReference>
<name>A0A4S8EWN9_9BURK</name>
<accession>A0A4S8EWN9</accession>
<protein>
    <submittedName>
        <fullName evidence="1">DUF2946 domain-containing protein</fullName>
    </submittedName>
</protein>
<gene>
    <name evidence="1" type="ORF">E9531_13570</name>
</gene>
<sequence>MSIFPLFRKLTKLVIVWFALSILAATASPIVNPKRIDFLCAEGGAMKVVVVDDQGKIVPIGNHTLDCPNCLLTAPPLQLEAGQTASAFSFSLSRYRAAHIPALSGSALPPRGPPVAL</sequence>
<dbReference type="Proteomes" id="UP000308917">
    <property type="component" value="Unassembled WGS sequence"/>
</dbReference>
<organism evidence="1 2">
    <name type="scientific">Lampropedia puyangensis</name>
    <dbReference type="NCBI Taxonomy" id="1330072"/>
    <lineage>
        <taxon>Bacteria</taxon>
        <taxon>Pseudomonadati</taxon>
        <taxon>Pseudomonadota</taxon>
        <taxon>Betaproteobacteria</taxon>
        <taxon>Burkholderiales</taxon>
        <taxon>Comamonadaceae</taxon>
        <taxon>Lampropedia</taxon>
    </lineage>
</organism>
<reference evidence="1 2" key="1">
    <citation type="journal article" date="2015" name="Antonie Van Leeuwenhoek">
        <title>Lampropedia puyangensis sp. nov., isolated from symptomatic bark of Populus ? euramericana canker and emended description of Lampropedia hyalina (Ehrenberg 1832) Lee et al. 2004.</title>
        <authorList>
            <person name="Li Y."/>
            <person name="Wang T."/>
            <person name="Piao C.G."/>
            <person name="Wang L.F."/>
            <person name="Tian G.Z."/>
            <person name="Zhu T.H."/>
            <person name="Guo M.W."/>
        </authorList>
    </citation>
    <scope>NUCLEOTIDE SEQUENCE [LARGE SCALE GENOMIC DNA]</scope>
    <source>
        <strain evidence="1 2">2-bin</strain>
    </source>
</reference>
<keyword evidence="2" id="KW-1185">Reference proteome</keyword>
<dbReference type="RefSeq" id="WP_136574316.1">
    <property type="nucleotide sequence ID" value="NZ_STFG01000018.1"/>
</dbReference>
<evidence type="ECO:0000313" key="1">
    <source>
        <dbReference type="EMBL" id="THT98710.1"/>
    </source>
</evidence>
<comment type="caution">
    <text evidence="1">The sequence shown here is derived from an EMBL/GenBank/DDBJ whole genome shotgun (WGS) entry which is preliminary data.</text>
</comment>